<dbReference type="EMBL" id="BJNB01000047">
    <property type="protein sequence ID" value="GEB98710.1"/>
    <property type="molecule type" value="Genomic_DNA"/>
</dbReference>
<dbReference type="InterPro" id="IPR051798">
    <property type="entry name" value="Class-II_PLP-Dep_Aminotrans"/>
</dbReference>
<name>A0A1L7CNB3_CORFL</name>
<dbReference type="STRING" id="28028.CFLV_09030"/>
<accession>A0A1L7CNB3</accession>
<reference evidence="7 9" key="1">
    <citation type="submission" date="2014-08" db="EMBL/GenBank/DDBJ databases">
        <title>Complete genome sequence of Corynebacterium flavescens OJ8(T)(=DSM 20296(T)), isolated from cheese.</title>
        <authorList>
            <person name="Ruckert C."/>
            <person name="Albersmeier A."/>
            <person name="Winkler A."/>
            <person name="Kalinowski J."/>
        </authorList>
    </citation>
    <scope>NUCLEOTIDE SEQUENCE [LARGE SCALE GENOMIC DNA]</scope>
    <source>
        <strain evidence="7 9">OJ8</strain>
    </source>
</reference>
<dbReference type="Gene3D" id="3.90.1150.10">
    <property type="entry name" value="Aspartate Aminotransferase, domain 1"/>
    <property type="match status" value="1"/>
</dbReference>
<comment type="cofactor">
    <cofactor evidence="1">
        <name>pyridoxal 5'-phosphate</name>
        <dbReference type="ChEBI" id="CHEBI:597326"/>
    </cofactor>
</comment>
<dbReference type="InterPro" id="IPR015424">
    <property type="entry name" value="PyrdxlP-dep_Trfase"/>
</dbReference>
<evidence type="ECO:0000313" key="7">
    <source>
        <dbReference type="EMBL" id="APT87319.1"/>
    </source>
</evidence>
<keyword evidence="4" id="KW-0456">Lyase</keyword>
<feature type="domain" description="Aminotransferase class I/classII large" evidence="6">
    <location>
        <begin position="37"/>
        <end position="376"/>
    </location>
</feature>
<evidence type="ECO:0000256" key="4">
    <source>
        <dbReference type="ARBA" id="ARBA00023239"/>
    </source>
</evidence>
<keyword evidence="7" id="KW-0808">Transferase</keyword>
<gene>
    <name evidence="8" type="ORF">CFL01nite_22050</name>
    <name evidence="7" type="ORF">CFLV_09030</name>
</gene>
<dbReference type="SUPFAM" id="SSF53383">
    <property type="entry name" value="PLP-dependent transferases"/>
    <property type="match status" value="1"/>
</dbReference>
<comment type="similarity">
    <text evidence="5">Belongs to the class-II pyridoxal-phosphate-dependent aminotransferase family. MalY/PatB cystathionine beta-lyase subfamily.</text>
</comment>
<dbReference type="Pfam" id="PF00155">
    <property type="entry name" value="Aminotran_1_2"/>
    <property type="match status" value="1"/>
</dbReference>
<sequence length="383" mass="41901">MNSPSFPSFPSITELKARGTRKWTTYPEDVLPLWIAESDFSTAAPVKEAMRAAVAKENFGYTPAAQASGLSEAVAEFYESRYGWRPDPQSVFWIGDVVRGVLLGVEYFTRPGSPVIVPVPSYPPLLELPEVAGRERIDVSSDFDLEEIEEAFRRGAGSILLSNPYNPLGLVLERQFLSALVELAQKYDARIISDEIHAPLVYEGTHIPVASLGEVAARRTFTVTATSKAWNTAGLKCAQIILSNPEDVTVWKGLTGVAKDGTGTLGVIAAEAAYREGGEFLEEELAYLKETRDWLVSELPRRVPGLKTSHPQATYLMWLDFRDTAIGEDPHPATWLLRNAKVALNEGTAFGSGGAGHARLNFATSREILEGACDRIEAAFRAL</sequence>
<proteinExistence type="inferred from homology"/>
<dbReference type="Proteomes" id="UP000185479">
    <property type="component" value="Chromosome"/>
</dbReference>
<keyword evidence="9" id="KW-1185">Reference proteome</keyword>
<dbReference type="GO" id="GO:0030170">
    <property type="term" value="F:pyridoxal phosphate binding"/>
    <property type="evidence" value="ECO:0007669"/>
    <property type="project" value="InterPro"/>
</dbReference>
<dbReference type="EMBL" id="CP009246">
    <property type="protein sequence ID" value="APT87319.1"/>
    <property type="molecule type" value="Genomic_DNA"/>
</dbReference>
<dbReference type="OrthoDB" id="3224382at2"/>
<dbReference type="GeneID" id="82880848"/>
<dbReference type="InterPro" id="IPR015421">
    <property type="entry name" value="PyrdxlP-dep_Trfase_major"/>
</dbReference>
<evidence type="ECO:0000256" key="5">
    <source>
        <dbReference type="ARBA" id="ARBA00037974"/>
    </source>
</evidence>
<organism evidence="7 9">
    <name type="scientific">Corynebacterium flavescens</name>
    <dbReference type="NCBI Taxonomy" id="28028"/>
    <lineage>
        <taxon>Bacteria</taxon>
        <taxon>Bacillati</taxon>
        <taxon>Actinomycetota</taxon>
        <taxon>Actinomycetes</taxon>
        <taxon>Mycobacteriales</taxon>
        <taxon>Corynebacteriaceae</taxon>
        <taxon>Corynebacterium</taxon>
    </lineage>
</organism>
<reference evidence="8 10" key="2">
    <citation type="submission" date="2019-06" db="EMBL/GenBank/DDBJ databases">
        <title>Whole genome shotgun sequence of Corynebacterium flavescens NBRC 14136.</title>
        <authorList>
            <person name="Hosoyama A."/>
            <person name="Uohara A."/>
            <person name="Ohji S."/>
            <person name="Ichikawa N."/>
        </authorList>
    </citation>
    <scope>NUCLEOTIDE SEQUENCE [LARGE SCALE GENOMIC DNA]</scope>
    <source>
        <strain evidence="8 10">NBRC 14136</strain>
    </source>
</reference>
<dbReference type="GO" id="GO:0047804">
    <property type="term" value="F:cysteine-S-conjugate beta-lyase activity"/>
    <property type="evidence" value="ECO:0007669"/>
    <property type="project" value="UniProtKB-EC"/>
</dbReference>
<evidence type="ECO:0000256" key="3">
    <source>
        <dbReference type="ARBA" id="ARBA00022898"/>
    </source>
</evidence>
<dbReference type="InterPro" id="IPR004839">
    <property type="entry name" value="Aminotransferase_I/II_large"/>
</dbReference>
<dbReference type="KEGG" id="cfc:CFLV_09030"/>
<evidence type="ECO:0000259" key="6">
    <source>
        <dbReference type="Pfam" id="PF00155"/>
    </source>
</evidence>
<dbReference type="PANTHER" id="PTHR43525:SF2">
    <property type="entry name" value="CYSTATHIONINE BETA-LYASE-RELATED"/>
    <property type="match status" value="1"/>
</dbReference>
<evidence type="ECO:0000313" key="9">
    <source>
        <dbReference type="Proteomes" id="UP000185479"/>
    </source>
</evidence>
<dbReference type="Proteomes" id="UP000315353">
    <property type="component" value="Unassembled WGS sequence"/>
</dbReference>
<evidence type="ECO:0000256" key="1">
    <source>
        <dbReference type="ARBA" id="ARBA00001933"/>
    </source>
</evidence>
<evidence type="ECO:0000256" key="2">
    <source>
        <dbReference type="ARBA" id="ARBA00012224"/>
    </source>
</evidence>
<dbReference type="Gene3D" id="3.40.640.10">
    <property type="entry name" value="Type I PLP-dependent aspartate aminotransferase-like (Major domain)"/>
    <property type="match status" value="1"/>
</dbReference>
<dbReference type="InterPro" id="IPR015422">
    <property type="entry name" value="PyrdxlP-dep_Trfase_small"/>
</dbReference>
<keyword evidence="7" id="KW-0032">Aminotransferase</keyword>
<keyword evidence="3" id="KW-0663">Pyridoxal phosphate</keyword>
<evidence type="ECO:0000313" key="8">
    <source>
        <dbReference type="EMBL" id="GEB98710.1"/>
    </source>
</evidence>
<dbReference type="EC" id="4.4.1.13" evidence="2"/>
<dbReference type="GO" id="GO:0008483">
    <property type="term" value="F:transaminase activity"/>
    <property type="evidence" value="ECO:0007669"/>
    <property type="project" value="UniProtKB-KW"/>
</dbReference>
<dbReference type="AlphaFoldDB" id="A0A1L7CNB3"/>
<dbReference type="PANTHER" id="PTHR43525">
    <property type="entry name" value="PROTEIN MALY"/>
    <property type="match status" value="1"/>
</dbReference>
<evidence type="ECO:0000313" key="10">
    <source>
        <dbReference type="Proteomes" id="UP000315353"/>
    </source>
</evidence>
<dbReference type="CDD" id="cd00609">
    <property type="entry name" value="AAT_like"/>
    <property type="match status" value="1"/>
</dbReference>
<dbReference type="RefSeq" id="WP_075730242.1">
    <property type="nucleotide sequence ID" value="NZ_BJNB01000047.1"/>
</dbReference>
<protein>
    <recommendedName>
        <fullName evidence="2">cysteine-S-conjugate beta-lyase</fullName>
        <ecNumber evidence="2">4.4.1.13</ecNumber>
    </recommendedName>
</protein>